<keyword evidence="5" id="KW-0234">DNA repair</keyword>
<dbReference type="Proteomes" id="UP000027135">
    <property type="component" value="Unassembled WGS sequence"/>
</dbReference>
<dbReference type="eggNOG" id="KOG4364">
    <property type="taxonomic scope" value="Eukaryota"/>
</dbReference>
<dbReference type="EMBL" id="KK852643">
    <property type="protein sequence ID" value="KDR19550.1"/>
    <property type="molecule type" value="Genomic_DNA"/>
</dbReference>
<dbReference type="Pfam" id="PF11600">
    <property type="entry name" value="CAF1A_acidic"/>
    <property type="match status" value="1"/>
</dbReference>
<dbReference type="GO" id="GO:0006334">
    <property type="term" value="P:nucleosome assembly"/>
    <property type="evidence" value="ECO:0007669"/>
    <property type="project" value="TreeGrafter"/>
</dbReference>
<dbReference type="PANTHER" id="PTHR15272:SF0">
    <property type="entry name" value="CHROMATIN ASSEMBLY FACTOR 1 SUBUNIT A"/>
    <property type="match status" value="1"/>
</dbReference>
<feature type="compositionally biased region" description="Polar residues" evidence="7">
    <location>
        <begin position="341"/>
        <end position="361"/>
    </location>
</feature>
<organism evidence="10 11">
    <name type="scientific">Zootermopsis nevadensis</name>
    <name type="common">Dampwood termite</name>
    <dbReference type="NCBI Taxonomy" id="136037"/>
    <lineage>
        <taxon>Eukaryota</taxon>
        <taxon>Metazoa</taxon>
        <taxon>Ecdysozoa</taxon>
        <taxon>Arthropoda</taxon>
        <taxon>Hexapoda</taxon>
        <taxon>Insecta</taxon>
        <taxon>Pterygota</taxon>
        <taxon>Neoptera</taxon>
        <taxon>Polyneoptera</taxon>
        <taxon>Dictyoptera</taxon>
        <taxon>Blattodea</taxon>
        <taxon>Blattoidea</taxon>
        <taxon>Termitoidae</taxon>
        <taxon>Termopsidae</taxon>
        <taxon>Zootermopsis</taxon>
    </lineage>
</organism>
<dbReference type="InParanoid" id="A0A067R7P4"/>
<sequence>MKTKNFVCDDESAVASKDDELQPRKKLKQARLPFQTLGSGVESSSPLLKNRNKRKLSDSTDDTKIIKIIRPNDSGQLGETKENVCSHVLSDDFKKSSDTASKTLSNPCAGKEVKGHINDSVETSKISKIVIGIDENDSVDVINGSHSKIEIDRNVKNDSTEEEEFKISYKECSGGDINPDVIILSDSEDNVVKKDLTSSSYRIMPTKAQNSFSENDTADNKQNVSYSSPTTDSEQSDAENSPTVLKSFTDESVKFKKEISPSKPCATNSKSDIPNQLSPKPVDIKSVKCVPYDIRTPKLSSPQCSVSETSSKRNTTDVGRTSNTSLQNLLCDDNSEECNFDSETSPVSSIGSAQKIRNLTPKQLLKQLRSAKKKEEKERQRQEREQKKAEEKEEREKKRAEEKEEKLRQKLEKEEQKKKEKEEKEEQRRKEKEEREEIKKKEKEEKERKKQVELEIKNEEKRAKDEEKRKKEDKRQAEIAAFTSFFLPKKAETKPVEEPKAKAEENFMPFEVKADMRLAPSTRTKLTVELKQSLDQCIESQSEDQLYLDEIRSKKIVPQTRTSTWAVSDFKDDVVILDDYDISSSVTDSGFELYPTADKLPHPKLLQFWENRRPPYWGTWRKKSQSIGPKNPFSRDEKFFDYEVDSDDEWEEEEPGESLHGSDDEKESEDEYEVDNEFFVPHGYLSDEENDGQKDEDHSPESLKIKLKVLELEFEEEMKQKTERLKPRLFGCVWVDSKTSECADSQLLKLLSQYRAVYRDGPIVTSAPDLASVTGSPESSNLVSSPTTPSLKKKKFPEAAIPALIKLIHGNINKREFLAKEFLAYWNGEQQRSIEGSVEGTVSVSSFDIFKKSVSNKIKELATWIACPDTGPMSGRMCWYVLPETRLAHGLPDIILPNSWNYTFKPKRRESDIQIPSTSTALNSESNSKHLITKFTKKMSEVERKKQFKTALSVEDTIDKRQGDGSSQRGHKFQKKLQFKSSTKSATLFNSDEQHKRKVPVQLSIPKDQELSKVRENSLTTLIKPQNNIPIEGNKFVQSFLNAVPNTENTGGEECIVLSD</sequence>
<evidence type="ECO:0000259" key="8">
    <source>
        <dbReference type="Pfam" id="PF11600"/>
    </source>
</evidence>
<dbReference type="OrthoDB" id="79480at2759"/>
<keyword evidence="4" id="KW-0143">Chaperone</keyword>
<evidence type="ECO:0000256" key="2">
    <source>
        <dbReference type="ARBA" id="ARBA00022705"/>
    </source>
</evidence>
<dbReference type="GO" id="GO:0006260">
    <property type="term" value="P:DNA replication"/>
    <property type="evidence" value="ECO:0007669"/>
    <property type="project" value="UniProtKB-KW"/>
</dbReference>
<dbReference type="GO" id="GO:0005634">
    <property type="term" value="C:nucleus"/>
    <property type="evidence" value="ECO:0007669"/>
    <property type="project" value="UniProtKB-SubCell"/>
</dbReference>
<evidence type="ECO:0000256" key="3">
    <source>
        <dbReference type="ARBA" id="ARBA00022763"/>
    </source>
</evidence>
<reference evidence="10 11" key="1">
    <citation type="journal article" date="2014" name="Nat. Commun.">
        <title>Molecular traces of alternative social organization in a termite genome.</title>
        <authorList>
            <person name="Terrapon N."/>
            <person name="Li C."/>
            <person name="Robertson H.M."/>
            <person name="Ji L."/>
            <person name="Meng X."/>
            <person name="Booth W."/>
            <person name="Chen Z."/>
            <person name="Childers C.P."/>
            <person name="Glastad K.M."/>
            <person name="Gokhale K."/>
            <person name="Gowin J."/>
            <person name="Gronenberg W."/>
            <person name="Hermansen R.A."/>
            <person name="Hu H."/>
            <person name="Hunt B.G."/>
            <person name="Huylmans A.K."/>
            <person name="Khalil S.M."/>
            <person name="Mitchell R.D."/>
            <person name="Munoz-Torres M.C."/>
            <person name="Mustard J.A."/>
            <person name="Pan H."/>
            <person name="Reese J.T."/>
            <person name="Scharf M.E."/>
            <person name="Sun F."/>
            <person name="Vogel H."/>
            <person name="Xiao J."/>
            <person name="Yang W."/>
            <person name="Yang Z."/>
            <person name="Yang Z."/>
            <person name="Zhou J."/>
            <person name="Zhu J."/>
            <person name="Brent C.S."/>
            <person name="Elsik C.G."/>
            <person name="Goodisman M.A."/>
            <person name="Liberles D.A."/>
            <person name="Roe R.M."/>
            <person name="Vargo E.L."/>
            <person name="Vilcinskas A."/>
            <person name="Wang J."/>
            <person name="Bornberg-Bauer E."/>
            <person name="Korb J."/>
            <person name="Zhang G."/>
            <person name="Liebig J."/>
        </authorList>
    </citation>
    <scope>NUCLEOTIDE SEQUENCE [LARGE SCALE GENOMIC DNA]</scope>
    <source>
        <tissue evidence="10">Whole organism</tissue>
    </source>
</reference>
<feature type="compositionally biased region" description="Acidic residues" evidence="7">
    <location>
        <begin position="646"/>
        <end position="656"/>
    </location>
</feature>
<evidence type="ECO:0000256" key="6">
    <source>
        <dbReference type="ARBA" id="ARBA00023242"/>
    </source>
</evidence>
<protein>
    <submittedName>
        <fullName evidence="10">Chromatin assembly factor 1 subunit A</fullName>
    </submittedName>
</protein>
<accession>A0A067R7P4</accession>
<evidence type="ECO:0000256" key="7">
    <source>
        <dbReference type="SAM" id="MobiDB-lite"/>
    </source>
</evidence>
<evidence type="ECO:0000256" key="1">
    <source>
        <dbReference type="ARBA" id="ARBA00004123"/>
    </source>
</evidence>
<feature type="region of interest" description="Disordered" evidence="7">
    <location>
        <begin position="207"/>
        <end position="245"/>
    </location>
</feature>
<evidence type="ECO:0000313" key="11">
    <source>
        <dbReference type="Proteomes" id="UP000027135"/>
    </source>
</evidence>
<dbReference type="GO" id="GO:0033186">
    <property type="term" value="C:CAF-1 complex"/>
    <property type="evidence" value="ECO:0007669"/>
    <property type="project" value="TreeGrafter"/>
</dbReference>
<evidence type="ECO:0000256" key="4">
    <source>
        <dbReference type="ARBA" id="ARBA00023186"/>
    </source>
</evidence>
<name>A0A067R7P4_ZOONE</name>
<feature type="region of interest" description="Disordered" evidence="7">
    <location>
        <begin position="259"/>
        <end position="281"/>
    </location>
</feature>
<keyword evidence="11" id="KW-1185">Reference proteome</keyword>
<feature type="domain" description="Chromatin assembly factor 1 p150 subunit acidic region" evidence="8">
    <location>
        <begin position="377"/>
        <end position="517"/>
    </location>
</feature>
<feature type="region of interest" description="Disordered" evidence="7">
    <location>
        <begin position="299"/>
        <end position="322"/>
    </location>
</feature>
<dbReference type="InterPro" id="IPR022043">
    <property type="entry name" value="CAF1A_DD"/>
</dbReference>
<keyword evidence="6" id="KW-0539">Nucleus</keyword>
<dbReference type="STRING" id="136037.A0A067R7P4"/>
<evidence type="ECO:0000256" key="5">
    <source>
        <dbReference type="ARBA" id="ARBA00023204"/>
    </source>
</evidence>
<dbReference type="InterPro" id="IPR021644">
    <property type="entry name" value="CAF-1_p150_acidic"/>
</dbReference>
<feature type="region of interest" description="Disordered" evidence="7">
    <location>
        <begin position="646"/>
        <end position="672"/>
    </location>
</feature>
<dbReference type="Pfam" id="PF12253">
    <property type="entry name" value="CAF1A_dimeriz"/>
    <property type="match status" value="1"/>
</dbReference>
<feature type="compositionally biased region" description="Polar residues" evidence="7">
    <location>
        <begin position="265"/>
        <end position="278"/>
    </location>
</feature>
<dbReference type="PANTHER" id="PTHR15272">
    <property type="entry name" value="CHROMATIN ASSEMBLY FACTOR 1 SUBUNIT A CAF-1 SUBUNIT A"/>
    <property type="match status" value="1"/>
</dbReference>
<feature type="region of interest" description="Disordered" evidence="7">
    <location>
        <begin position="959"/>
        <end position="979"/>
    </location>
</feature>
<feature type="region of interest" description="Disordered" evidence="7">
    <location>
        <begin position="683"/>
        <end position="702"/>
    </location>
</feature>
<feature type="compositionally biased region" description="Polar residues" evidence="7">
    <location>
        <begin position="36"/>
        <end position="47"/>
    </location>
</feature>
<feature type="compositionally biased region" description="Basic and acidic residues" evidence="7">
    <location>
        <begin position="373"/>
        <end position="475"/>
    </location>
</feature>
<evidence type="ECO:0000259" key="9">
    <source>
        <dbReference type="Pfam" id="PF12253"/>
    </source>
</evidence>
<feature type="compositionally biased region" description="Basic residues" evidence="7">
    <location>
        <begin position="969"/>
        <end position="978"/>
    </location>
</feature>
<evidence type="ECO:0000313" key="10">
    <source>
        <dbReference type="EMBL" id="KDR19550.1"/>
    </source>
</evidence>
<proteinExistence type="predicted"/>
<keyword evidence="2" id="KW-0235">DNA replication</keyword>
<feature type="region of interest" description="Disordered" evidence="7">
    <location>
        <begin position="337"/>
        <end position="475"/>
    </location>
</feature>
<keyword evidence="3" id="KW-0227">DNA damage</keyword>
<feature type="compositionally biased region" description="Polar residues" evidence="7">
    <location>
        <begin position="299"/>
        <end position="309"/>
    </location>
</feature>
<feature type="compositionally biased region" description="Basic and acidic residues" evidence="7">
    <location>
        <begin position="691"/>
        <end position="702"/>
    </location>
</feature>
<gene>
    <name evidence="10" type="ORF">L798_06348</name>
</gene>
<comment type="subcellular location">
    <subcellularLocation>
        <location evidence="1">Nucleus</location>
    </subcellularLocation>
</comment>
<dbReference type="AlphaFoldDB" id="A0A067R7P4"/>
<feature type="domain" description="Chromatin assembly factor 1 subunit A dimerization" evidence="9">
    <location>
        <begin position="604"/>
        <end position="673"/>
    </location>
</feature>
<dbReference type="GO" id="GO:0006281">
    <property type="term" value="P:DNA repair"/>
    <property type="evidence" value="ECO:0007669"/>
    <property type="project" value="UniProtKB-KW"/>
</dbReference>
<feature type="region of interest" description="Disordered" evidence="7">
    <location>
        <begin position="36"/>
        <end position="59"/>
    </location>
</feature>